<keyword evidence="9" id="KW-0675">Receptor</keyword>
<evidence type="ECO:0000256" key="2">
    <source>
        <dbReference type="ARBA" id="ARBA00023136"/>
    </source>
</evidence>
<keyword evidence="11" id="KW-1185">Reference proteome</keyword>
<evidence type="ECO:0000256" key="4">
    <source>
        <dbReference type="RuleBase" id="RU003357"/>
    </source>
</evidence>
<dbReference type="InterPro" id="IPR000531">
    <property type="entry name" value="Beta-barrel_TonB"/>
</dbReference>
<keyword evidence="3" id="KW-0998">Cell outer membrane</keyword>
<dbReference type="Proteomes" id="UP000675747">
    <property type="component" value="Unassembled WGS sequence"/>
</dbReference>
<dbReference type="Gene3D" id="2.170.130.10">
    <property type="entry name" value="TonB-dependent receptor, plug domain"/>
    <property type="match status" value="1"/>
</dbReference>
<dbReference type="InterPro" id="IPR037066">
    <property type="entry name" value="Plug_dom_sf"/>
</dbReference>
<keyword evidence="2 4" id="KW-0472">Membrane</keyword>
<dbReference type="AlphaFoldDB" id="A0A8J7VTR5"/>
<reference evidence="10 11" key="1">
    <citation type="journal article" date="2021" name="Microbiol. Resour. Announc.">
        <title>Draft Genome Sequence of Coralloluteibacterium stylophorae LMG 29479T.</title>
        <authorList>
            <person name="Karlyshev A.V."/>
            <person name="Kudryashova E.B."/>
            <person name="Ariskina E.V."/>
            <person name="Conroy A.P."/>
            <person name="Abidueva E.Y."/>
        </authorList>
    </citation>
    <scope>NUCLEOTIDE SEQUENCE [LARGE SCALE GENOMIC DNA]</scope>
    <source>
        <strain evidence="10 11">LMG 29479</strain>
    </source>
</reference>
<dbReference type="RefSeq" id="WP_211925774.1">
    <property type="nucleotide sequence ID" value="NZ_JAGQFT020000012.1"/>
</dbReference>
<evidence type="ECO:0000313" key="9">
    <source>
        <dbReference type="EMBL" id="MBR0561808.1"/>
    </source>
</evidence>
<evidence type="ECO:0000259" key="7">
    <source>
        <dbReference type="Pfam" id="PF00593"/>
    </source>
</evidence>
<dbReference type="PANTHER" id="PTHR40980">
    <property type="entry name" value="PLUG DOMAIN-CONTAINING PROTEIN"/>
    <property type="match status" value="1"/>
</dbReference>
<gene>
    <name evidence="10" type="ORF">KB893_015770</name>
    <name evidence="9" type="ORF">KB893_04630</name>
</gene>
<feature type="chain" id="PRO_5042774329" evidence="6">
    <location>
        <begin position="29"/>
        <end position="986"/>
    </location>
</feature>
<keyword evidence="6" id="KW-0732">Signal</keyword>
<evidence type="ECO:0000256" key="1">
    <source>
        <dbReference type="ARBA" id="ARBA00004442"/>
    </source>
</evidence>
<dbReference type="InterPro" id="IPR036942">
    <property type="entry name" value="Beta-barrel_TonB_sf"/>
</dbReference>
<evidence type="ECO:0000313" key="11">
    <source>
        <dbReference type="Proteomes" id="UP000675747"/>
    </source>
</evidence>
<dbReference type="Pfam" id="PF07715">
    <property type="entry name" value="Plug"/>
    <property type="match status" value="1"/>
</dbReference>
<dbReference type="SUPFAM" id="SSF56935">
    <property type="entry name" value="Porins"/>
    <property type="match status" value="1"/>
</dbReference>
<evidence type="ECO:0000259" key="8">
    <source>
        <dbReference type="Pfam" id="PF07715"/>
    </source>
</evidence>
<proteinExistence type="inferred from homology"/>
<name>A0A8J7VTR5_9GAMM</name>
<dbReference type="EMBL" id="JAGQFT020000012">
    <property type="protein sequence ID" value="MBS7458598.1"/>
    <property type="molecule type" value="Genomic_DNA"/>
</dbReference>
<sequence length="986" mass="107353">MHHHFARNALSRAMSLALLGMAATPAFAQEQPQIEVPAPVPAPSRAQEPPSVPSPQSATVDEATRLDSIDVVGYFRRSIQFSTEAKRDATGFTDSIFAEDIGKFPDLNIAESLNRIPGIQLDRDVNGEGLNVAIRGLPNSFTKTVINGAQVATASIGLNAQNQNREVDLNLFPTEFFNQVTVHKTPKASLLEGGVSGVVDMRSARPFDNPGTHFTYQLQAEENDIADKISPRGSAIGSWTNDDGTFGALVGVSSARGRIGVEGYETVGWTNPGLNYVQCGIAAPEGVDPLSVRPSECNAGGGGNWLIPNVVPDNAATRAAGLTPGQVIDRDLLLALNPGLTIDQISEALIPRLGRPVHMSGDRDRDALLASFEWRPTDDMHFYVDTLYSEAHRTNDRIDVNLVGRVFGPSGLIPTDMQVDENGVVTDATFTNAQFFLEARPYVEDVKYWSINPGATFWFGDAGSRLDVQANASRSWMFRESPTILVNSPFTTIDYSNTGDVPTWDTDLDLNDPDLGWTWAGGRVNVQNEKRVVEVAGARADLQLGDDGRNVKVGVAYDTFERRIQGFDNSAAWQEYVFANVSDAELASFLRPGPYGFITGDFDSFKEATDYYRYRDEAPESAGPNTGGSTGGISEDVFGAYVEINGETEVLDRLLRFNAGTRWVTTDQEISGPVTIGGVRQWQTLTGDYDEWLPSFSAAWDVADDVVLRLSGSRTMTRPNPSSMLPNTTFTDTTAQVASQGNPNLVPYTSTNFDIGGEWYTGEEGLVGLTLFNKRVEGYTYQGTTTMPFSQLGIPYEDLESYQQDAIDARGGPDVATIVVNQQVNANATLQIQGLELIWVQPLTFITEGLGFMGNFTKINMEPSGPDADVLEGNLYGIAPKLWNATAYWENDAASIRLSYNWTEGTAGTGPNQNGIPYAQIIGEDRGQFDLSASYTFASLPSSPQVTLNVINLTGEERRSNFYYDNAVNDIYDPGRTVLLGVRGSF</sequence>
<evidence type="ECO:0000256" key="3">
    <source>
        <dbReference type="ARBA" id="ARBA00023237"/>
    </source>
</evidence>
<dbReference type="GO" id="GO:0009279">
    <property type="term" value="C:cell outer membrane"/>
    <property type="evidence" value="ECO:0007669"/>
    <property type="project" value="UniProtKB-SubCell"/>
</dbReference>
<dbReference type="EMBL" id="JAGQFT010000022">
    <property type="protein sequence ID" value="MBR0561808.1"/>
    <property type="molecule type" value="Genomic_DNA"/>
</dbReference>
<protein>
    <submittedName>
        <fullName evidence="9">TonB-dependent receptor</fullName>
    </submittedName>
</protein>
<dbReference type="NCBIfam" id="TIGR01782">
    <property type="entry name" value="TonB-Xanth-Caul"/>
    <property type="match status" value="1"/>
</dbReference>
<evidence type="ECO:0000313" key="10">
    <source>
        <dbReference type="EMBL" id="MBS7458598.1"/>
    </source>
</evidence>
<dbReference type="PANTHER" id="PTHR40980:SF3">
    <property type="entry name" value="TONB-DEPENDENT RECEPTOR-LIKE BETA-BARREL DOMAIN-CONTAINING PROTEIN"/>
    <property type="match status" value="1"/>
</dbReference>
<dbReference type="Pfam" id="PF00593">
    <property type="entry name" value="TonB_dep_Rec_b-barrel"/>
    <property type="match status" value="1"/>
</dbReference>
<comment type="caution">
    <text evidence="9">The sequence shown here is derived from an EMBL/GenBank/DDBJ whole genome shotgun (WGS) entry which is preliminary data.</text>
</comment>
<comment type="similarity">
    <text evidence="4">Belongs to the TonB-dependent receptor family.</text>
</comment>
<evidence type="ECO:0000256" key="5">
    <source>
        <dbReference type="SAM" id="MobiDB-lite"/>
    </source>
</evidence>
<feature type="signal peptide" evidence="6">
    <location>
        <begin position="1"/>
        <end position="28"/>
    </location>
</feature>
<dbReference type="InterPro" id="IPR012910">
    <property type="entry name" value="Plug_dom"/>
</dbReference>
<reference evidence="9" key="2">
    <citation type="submission" date="2021-04" db="EMBL/GenBank/DDBJ databases">
        <authorList>
            <person name="Karlyshev A.V."/>
        </authorList>
    </citation>
    <scope>NUCLEOTIDE SEQUENCE</scope>
    <source>
        <strain evidence="9">LMG 29479</strain>
    </source>
</reference>
<feature type="region of interest" description="Disordered" evidence="5">
    <location>
        <begin position="38"/>
        <end position="59"/>
    </location>
</feature>
<evidence type="ECO:0000256" key="6">
    <source>
        <dbReference type="SAM" id="SignalP"/>
    </source>
</evidence>
<accession>A0A8J7VTR5</accession>
<feature type="domain" description="TonB-dependent receptor-like beta-barrel" evidence="7">
    <location>
        <begin position="495"/>
        <end position="953"/>
    </location>
</feature>
<organism evidence="9">
    <name type="scientific">Coralloluteibacterium stylophorae</name>
    <dbReference type="NCBI Taxonomy" id="1776034"/>
    <lineage>
        <taxon>Bacteria</taxon>
        <taxon>Pseudomonadati</taxon>
        <taxon>Pseudomonadota</taxon>
        <taxon>Gammaproteobacteria</taxon>
        <taxon>Lysobacterales</taxon>
        <taxon>Lysobacteraceae</taxon>
        <taxon>Coralloluteibacterium</taxon>
    </lineage>
</organism>
<dbReference type="Gene3D" id="2.40.170.20">
    <property type="entry name" value="TonB-dependent receptor, beta-barrel domain"/>
    <property type="match status" value="1"/>
</dbReference>
<feature type="domain" description="TonB-dependent receptor plug" evidence="8">
    <location>
        <begin position="86"/>
        <end position="197"/>
    </location>
</feature>
<dbReference type="InterPro" id="IPR010104">
    <property type="entry name" value="TonB_rcpt_bac"/>
</dbReference>
<keyword evidence="4" id="KW-0798">TonB box</keyword>
<comment type="subcellular location">
    <subcellularLocation>
        <location evidence="1 4">Cell outer membrane</location>
    </subcellularLocation>
</comment>